<dbReference type="GO" id="GO:0032259">
    <property type="term" value="P:methylation"/>
    <property type="evidence" value="ECO:0007669"/>
    <property type="project" value="UniProtKB-KW"/>
</dbReference>
<dbReference type="InterPro" id="IPR010426">
    <property type="entry name" value="MTTB_MeTrfase"/>
</dbReference>
<evidence type="ECO:0000313" key="5">
    <source>
        <dbReference type="EMBL" id="WFD11554.1"/>
    </source>
</evidence>
<keyword evidence="6" id="KW-1185">Reference proteome</keyword>
<accession>A0ABY8EIL9</accession>
<organism evidence="5 6">
    <name type="scientific">Tepidibacter hydrothermalis</name>
    <dbReference type="NCBI Taxonomy" id="3036126"/>
    <lineage>
        <taxon>Bacteria</taxon>
        <taxon>Bacillati</taxon>
        <taxon>Bacillota</taxon>
        <taxon>Clostridia</taxon>
        <taxon>Peptostreptococcales</taxon>
        <taxon>Peptostreptococcaceae</taxon>
        <taxon>Tepidibacter</taxon>
    </lineage>
</organism>
<dbReference type="Proteomes" id="UP001222800">
    <property type="component" value="Chromosome"/>
</dbReference>
<dbReference type="EC" id="2.1.1.-" evidence="4"/>
<dbReference type="RefSeq" id="WP_277733637.1">
    <property type="nucleotide sequence ID" value="NZ_CP120733.1"/>
</dbReference>
<evidence type="ECO:0000256" key="1">
    <source>
        <dbReference type="ARBA" id="ARBA00007137"/>
    </source>
</evidence>
<evidence type="ECO:0000256" key="2">
    <source>
        <dbReference type="ARBA" id="ARBA00022603"/>
    </source>
</evidence>
<evidence type="ECO:0000313" key="6">
    <source>
        <dbReference type="Proteomes" id="UP001222800"/>
    </source>
</evidence>
<keyword evidence="2 5" id="KW-0489">Methyltransferase</keyword>
<reference evidence="5 6" key="1">
    <citation type="submission" date="2023-03" db="EMBL/GenBank/DDBJ databases">
        <title>Complete genome sequence of Tepidibacter sp. SWIR-1, isolated from a deep-sea hydrothermal vent.</title>
        <authorList>
            <person name="Li X."/>
        </authorList>
    </citation>
    <scope>NUCLEOTIDE SEQUENCE [LARGE SCALE GENOMIC DNA]</scope>
    <source>
        <strain evidence="5 6">SWIR-1</strain>
    </source>
</reference>
<evidence type="ECO:0000256" key="3">
    <source>
        <dbReference type="ARBA" id="ARBA00022679"/>
    </source>
</evidence>
<protein>
    <recommendedName>
        <fullName evidence="4">Methyltransferase</fullName>
        <ecNumber evidence="4">2.1.1.-</ecNumber>
    </recommendedName>
</protein>
<dbReference type="PIRSF" id="PIRSF037567">
    <property type="entry name" value="MTTB_MeTrfase"/>
    <property type="match status" value="1"/>
</dbReference>
<dbReference type="EMBL" id="CP120733">
    <property type="protein sequence ID" value="WFD11554.1"/>
    <property type="molecule type" value="Genomic_DNA"/>
</dbReference>
<gene>
    <name evidence="5" type="ORF">P4S50_05620</name>
</gene>
<dbReference type="GO" id="GO:0008168">
    <property type="term" value="F:methyltransferase activity"/>
    <property type="evidence" value="ECO:0007669"/>
    <property type="project" value="UniProtKB-KW"/>
</dbReference>
<dbReference type="InterPro" id="IPR038601">
    <property type="entry name" value="MttB-like_sf"/>
</dbReference>
<proteinExistence type="inferred from homology"/>
<dbReference type="Pfam" id="PF06253">
    <property type="entry name" value="MTTB"/>
    <property type="match status" value="1"/>
</dbReference>
<evidence type="ECO:0000256" key="4">
    <source>
        <dbReference type="PIRNR" id="PIRNR037567"/>
    </source>
</evidence>
<name>A0ABY8EIL9_9FIRM</name>
<dbReference type="Gene3D" id="3.20.20.480">
    <property type="entry name" value="Trimethylamine methyltransferase-like"/>
    <property type="match status" value="1"/>
</dbReference>
<sequence length="477" mass="53327">MNLASNLRILKKGDLDRIHEATVKILEETGIKFVSLEVREIFKKHGAKVEGEIVYISRKMLDDALKTAPSSFKWWGVDESNSIIMGEGQKRTHISPNNGPIYIQDLDNGKRLGTMEDLINLYKLCQAFDVVDIIGAIPVDPSDIDNNGKHLQVMYQLLKHTNKPLIGFTGTKEEINQMFDMVEIVIGKKDYLLDHPTIGVSVNPLSPLKFDDRGCTTILEYARKGQPIFILTCALAGVSGPISLMGTAVLQNAEILAGMVLTQLINPGTPFVYSPASTVANMKKASYITGTPEANIINIACMQLAHEVYNLPSRSMAGLTDSKVVDCQAGYETMQNVFGLMTSGTQLINECLGVIDSIMTTSYEKFILDVEMMSRVLRFMEGMDTSEKSLSIDVIKEVGHEGSYITHPSTFKKFRSLWTPLVSDWNSYNEWEEKGKEDVVIAANRKYKEILKKCPESVIDLQTDKDLKNYIKRVCFR</sequence>
<comment type="similarity">
    <text evidence="1 4">Belongs to the trimethylamine methyltransferase family.</text>
</comment>
<keyword evidence="3 4" id="KW-0808">Transferase</keyword>